<dbReference type="AlphaFoldDB" id="B8FI72"/>
<dbReference type="HOGENOM" id="CLU_017584_3_3_7"/>
<name>B8FI72_DESAL</name>
<proteinExistence type="inferred from homology"/>
<evidence type="ECO:0000256" key="6">
    <source>
        <dbReference type="ARBA" id="ARBA00022679"/>
    </source>
</evidence>
<dbReference type="PANTHER" id="PTHR43643">
    <property type="entry name" value="HISTIDINOL-PHOSPHATE AMINOTRANSFERASE 2"/>
    <property type="match status" value="1"/>
</dbReference>
<evidence type="ECO:0000313" key="12">
    <source>
        <dbReference type="Proteomes" id="UP000000739"/>
    </source>
</evidence>
<comment type="subunit">
    <text evidence="4 9">Homodimer.</text>
</comment>
<comment type="catalytic activity">
    <reaction evidence="8 9">
        <text>L-histidinol phosphate + 2-oxoglutarate = 3-(imidazol-4-yl)-2-oxopropyl phosphate + L-glutamate</text>
        <dbReference type="Rhea" id="RHEA:23744"/>
        <dbReference type="ChEBI" id="CHEBI:16810"/>
        <dbReference type="ChEBI" id="CHEBI:29985"/>
        <dbReference type="ChEBI" id="CHEBI:57766"/>
        <dbReference type="ChEBI" id="CHEBI:57980"/>
        <dbReference type="EC" id="2.6.1.9"/>
    </reaction>
</comment>
<dbReference type="CDD" id="cd00609">
    <property type="entry name" value="AAT_like"/>
    <property type="match status" value="1"/>
</dbReference>
<dbReference type="InterPro" id="IPR015422">
    <property type="entry name" value="PyrdxlP-dep_Trfase_small"/>
</dbReference>
<organism evidence="11 12">
    <name type="scientific">Desulfatibacillum aliphaticivorans</name>
    <dbReference type="NCBI Taxonomy" id="218208"/>
    <lineage>
        <taxon>Bacteria</taxon>
        <taxon>Pseudomonadati</taxon>
        <taxon>Thermodesulfobacteriota</taxon>
        <taxon>Desulfobacteria</taxon>
        <taxon>Desulfobacterales</taxon>
        <taxon>Desulfatibacillaceae</taxon>
        <taxon>Desulfatibacillum</taxon>
    </lineage>
</organism>
<dbReference type="HAMAP" id="MF_01023">
    <property type="entry name" value="HisC_aminotrans_2"/>
    <property type="match status" value="1"/>
</dbReference>
<accession>B8FI72</accession>
<comment type="pathway">
    <text evidence="2 9">Amino-acid biosynthesis; L-histidine biosynthesis; L-histidine from 5-phospho-alpha-D-ribose 1-diphosphate: step 7/9.</text>
</comment>
<keyword evidence="6 9" id="KW-0808">Transferase</keyword>
<evidence type="ECO:0000256" key="9">
    <source>
        <dbReference type="HAMAP-Rule" id="MF_01023"/>
    </source>
</evidence>
<dbReference type="InterPro" id="IPR015421">
    <property type="entry name" value="PyrdxlP-dep_Trfase_major"/>
</dbReference>
<evidence type="ECO:0000256" key="7">
    <source>
        <dbReference type="ARBA" id="ARBA00022898"/>
    </source>
</evidence>
<gene>
    <name evidence="9" type="primary">hisC</name>
    <name evidence="11" type="ordered locus">Dalk_0935</name>
</gene>
<dbReference type="GO" id="GO:0000105">
    <property type="term" value="P:L-histidine biosynthetic process"/>
    <property type="evidence" value="ECO:0007669"/>
    <property type="project" value="UniProtKB-UniRule"/>
</dbReference>
<dbReference type="eggNOG" id="COG0079">
    <property type="taxonomic scope" value="Bacteria"/>
</dbReference>
<comment type="cofactor">
    <cofactor evidence="1 9">
        <name>pyridoxal 5'-phosphate</name>
        <dbReference type="ChEBI" id="CHEBI:597326"/>
    </cofactor>
</comment>
<reference evidence="11 12" key="1">
    <citation type="journal article" date="2012" name="Environ. Microbiol.">
        <title>The genome sequence of Desulfatibacillum alkenivorans AK-01: a blueprint for anaerobic alkane oxidation.</title>
        <authorList>
            <person name="Callaghan A.V."/>
            <person name="Morris B.E."/>
            <person name="Pereira I.A."/>
            <person name="McInerney M.J."/>
            <person name="Austin R.N."/>
            <person name="Groves J.T."/>
            <person name="Kukor J.J."/>
            <person name="Suflita J.M."/>
            <person name="Young L.Y."/>
            <person name="Zylstra G.J."/>
            <person name="Wawrik B."/>
        </authorList>
    </citation>
    <scope>NUCLEOTIDE SEQUENCE [LARGE SCALE GENOMIC DNA]</scope>
    <source>
        <strain evidence="11 12">AK-01</strain>
    </source>
</reference>
<keyword evidence="7 9" id="KW-0663">Pyridoxal phosphate</keyword>
<dbReference type="KEGG" id="dal:Dalk_0935"/>
<dbReference type="RefSeq" id="WP_012610077.1">
    <property type="nucleotide sequence ID" value="NC_011768.1"/>
</dbReference>
<dbReference type="Gene3D" id="3.40.640.10">
    <property type="entry name" value="Type I PLP-dependent aspartate aminotransferase-like (Major domain)"/>
    <property type="match status" value="1"/>
</dbReference>
<dbReference type="InterPro" id="IPR004839">
    <property type="entry name" value="Aminotransferase_I/II_large"/>
</dbReference>
<dbReference type="UniPathway" id="UPA00031">
    <property type="reaction ID" value="UER00012"/>
</dbReference>
<dbReference type="InterPro" id="IPR005861">
    <property type="entry name" value="HisP_aminotrans"/>
</dbReference>
<dbReference type="GO" id="GO:0004400">
    <property type="term" value="F:histidinol-phosphate transaminase activity"/>
    <property type="evidence" value="ECO:0007669"/>
    <property type="project" value="UniProtKB-UniRule"/>
</dbReference>
<dbReference type="Proteomes" id="UP000000739">
    <property type="component" value="Chromosome"/>
</dbReference>
<evidence type="ECO:0000256" key="2">
    <source>
        <dbReference type="ARBA" id="ARBA00005011"/>
    </source>
</evidence>
<evidence type="ECO:0000259" key="10">
    <source>
        <dbReference type="Pfam" id="PF00155"/>
    </source>
</evidence>
<evidence type="ECO:0000256" key="5">
    <source>
        <dbReference type="ARBA" id="ARBA00022576"/>
    </source>
</evidence>
<dbReference type="GO" id="GO:0030170">
    <property type="term" value="F:pyridoxal phosphate binding"/>
    <property type="evidence" value="ECO:0007669"/>
    <property type="project" value="InterPro"/>
</dbReference>
<dbReference type="NCBIfam" id="TIGR01141">
    <property type="entry name" value="hisC"/>
    <property type="match status" value="1"/>
</dbReference>
<dbReference type="InterPro" id="IPR015424">
    <property type="entry name" value="PyrdxlP-dep_Trfase"/>
</dbReference>
<comment type="similarity">
    <text evidence="3 9">Belongs to the class-II pyridoxal-phosphate-dependent aminotransferase family. Histidinol-phosphate aminotransferase subfamily.</text>
</comment>
<evidence type="ECO:0000256" key="3">
    <source>
        <dbReference type="ARBA" id="ARBA00007970"/>
    </source>
</evidence>
<evidence type="ECO:0000256" key="4">
    <source>
        <dbReference type="ARBA" id="ARBA00011738"/>
    </source>
</evidence>
<dbReference type="EMBL" id="CP001322">
    <property type="protein sequence ID" value="ACL02639.1"/>
    <property type="molecule type" value="Genomic_DNA"/>
</dbReference>
<dbReference type="EC" id="2.6.1.9" evidence="9"/>
<sequence>MKPTAPEYFNIIPPYVPGKPMEELEREYGIKDSIKLASNENPHGPSPKAMEAVKHALTNLHRYPDGAAPELMESIASKMGCQTSQIVLGNGSDEVIDMLAKVYLNAGDEALMTEPSFMMYSISALAQGAKAVKIPLTQDYRHDFDALAKAVTDKTKIIFLNSPQNPSGTVITKEEFEPFLEKVDPSILIVMDEAYIEFNRNSEAVIGLDYLNGDHTVVTLRTFSKLYGLAGLRIGFGVMPEHASQMLNRIRPPFNINIPAQVAALAALSDSEFVEKTLETVHNGLDYLFDALKEMDVVCYPTQTNFFMIDLKRDAKAVYEALLYKGVIIRPLGSYGFDNHIRVTVGLPQENERFVKALKDVMTGS</sequence>
<protein>
    <recommendedName>
        <fullName evidence="9">Histidinol-phosphate aminotransferase</fullName>
        <ecNumber evidence="9">2.6.1.9</ecNumber>
    </recommendedName>
    <alternativeName>
        <fullName evidence="9">Imidazole acetol-phosphate transaminase</fullName>
    </alternativeName>
</protein>
<evidence type="ECO:0000256" key="8">
    <source>
        <dbReference type="ARBA" id="ARBA00047481"/>
    </source>
</evidence>
<dbReference type="SUPFAM" id="SSF53383">
    <property type="entry name" value="PLP-dependent transferases"/>
    <property type="match status" value="1"/>
</dbReference>
<feature type="domain" description="Aminotransferase class I/classII large" evidence="10">
    <location>
        <begin position="32"/>
        <end position="358"/>
    </location>
</feature>
<feature type="modified residue" description="N6-(pyridoxal phosphate)lysine" evidence="9">
    <location>
        <position position="225"/>
    </location>
</feature>
<dbReference type="PANTHER" id="PTHR43643:SF3">
    <property type="entry name" value="HISTIDINOL-PHOSPHATE AMINOTRANSFERASE"/>
    <property type="match status" value="1"/>
</dbReference>
<evidence type="ECO:0000313" key="11">
    <source>
        <dbReference type="EMBL" id="ACL02639.1"/>
    </source>
</evidence>
<keyword evidence="9" id="KW-0368">Histidine biosynthesis</keyword>
<dbReference type="InterPro" id="IPR050106">
    <property type="entry name" value="HistidinolP_aminotransfase"/>
</dbReference>
<evidence type="ECO:0000256" key="1">
    <source>
        <dbReference type="ARBA" id="ARBA00001933"/>
    </source>
</evidence>
<dbReference type="Gene3D" id="3.90.1150.10">
    <property type="entry name" value="Aspartate Aminotransferase, domain 1"/>
    <property type="match status" value="1"/>
</dbReference>
<keyword evidence="12" id="KW-1185">Reference proteome</keyword>
<keyword evidence="5 9" id="KW-0032">Aminotransferase</keyword>
<dbReference type="Pfam" id="PF00155">
    <property type="entry name" value="Aminotran_1_2"/>
    <property type="match status" value="1"/>
</dbReference>
<keyword evidence="9" id="KW-0028">Amino-acid biosynthesis</keyword>